<dbReference type="AlphaFoldDB" id="A0AAD8TB94"/>
<name>A0AAD8TB94_LOLMU</name>
<dbReference type="EMBL" id="JAUUTY010000002">
    <property type="protein sequence ID" value="KAK1678659.1"/>
    <property type="molecule type" value="Genomic_DNA"/>
</dbReference>
<accession>A0AAD8TB94</accession>
<dbReference type="Pfam" id="PF03732">
    <property type="entry name" value="Retrotrans_gag"/>
    <property type="match status" value="1"/>
</dbReference>
<keyword evidence="4" id="KW-1185">Reference proteome</keyword>
<feature type="region of interest" description="Disordered" evidence="1">
    <location>
        <begin position="1"/>
        <end position="30"/>
    </location>
</feature>
<sequence length="133" mass="15266">MRIRADCSTGHLEPGCNSGDFEQQRNVEADPEKQTWLAKYATRQNSRAQLLQLAQNRKTSMAGYTTPTNLQGSAFGWYTSLPPNSVQTWKQLEERFHEQYHSEASEAGIADLAQVRKKRGETVAEYIQRFRDR</sequence>
<comment type="caution">
    <text evidence="3">The sequence shown here is derived from an EMBL/GenBank/DDBJ whole genome shotgun (WGS) entry which is preliminary data.</text>
</comment>
<evidence type="ECO:0000313" key="4">
    <source>
        <dbReference type="Proteomes" id="UP001231189"/>
    </source>
</evidence>
<feature type="domain" description="Retrotransposon gag" evidence="2">
    <location>
        <begin position="67"/>
        <end position="131"/>
    </location>
</feature>
<evidence type="ECO:0000259" key="2">
    <source>
        <dbReference type="Pfam" id="PF03732"/>
    </source>
</evidence>
<evidence type="ECO:0000256" key="1">
    <source>
        <dbReference type="SAM" id="MobiDB-lite"/>
    </source>
</evidence>
<protein>
    <recommendedName>
        <fullName evidence="2">Retrotransposon gag domain-containing protein</fullName>
    </recommendedName>
</protein>
<organism evidence="3 4">
    <name type="scientific">Lolium multiflorum</name>
    <name type="common">Italian ryegrass</name>
    <name type="synonym">Lolium perenne subsp. multiflorum</name>
    <dbReference type="NCBI Taxonomy" id="4521"/>
    <lineage>
        <taxon>Eukaryota</taxon>
        <taxon>Viridiplantae</taxon>
        <taxon>Streptophyta</taxon>
        <taxon>Embryophyta</taxon>
        <taxon>Tracheophyta</taxon>
        <taxon>Spermatophyta</taxon>
        <taxon>Magnoliopsida</taxon>
        <taxon>Liliopsida</taxon>
        <taxon>Poales</taxon>
        <taxon>Poaceae</taxon>
        <taxon>BOP clade</taxon>
        <taxon>Pooideae</taxon>
        <taxon>Poodae</taxon>
        <taxon>Poeae</taxon>
        <taxon>Poeae Chloroplast Group 2 (Poeae type)</taxon>
        <taxon>Loliodinae</taxon>
        <taxon>Loliinae</taxon>
        <taxon>Lolium</taxon>
    </lineage>
</organism>
<reference evidence="3" key="1">
    <citation type="submission" date="2023-07" db="EMBL/GenBank/DDBJ databases">
        <title>A chromosome-level genome assembly of Lolium multiflorum.</title>
        <authorList>
            <person name="Chen Y."/>
            <person name="Copetti D."/>
            <person name="Kolliker R."/>
            <person name="Studer B."/>
        </authorList>
    </citation>
    <scope>NUCLEOTIDE SEQUENCE</scope>
    <source>
        <strain evidence="3">02402/16</strain>
        <tissue evidence="3">Leaf</tissue>
    </source>
</reference>
<dbReference type="PANTHER" id="PTHR33223:SF11">
    <property type="entry name" value="ELEMENT PROTEIN, PUTATIVE-RELATED"/>
    <property type="match status" value="1"/>
</dbReference>
<dbReference type="PANTHER" id="PTHR33223">
    <property type="entry name" value="CCHC-TYPE DOMAIN-CONTAINING PROTEIN"/>
    <property type="match status" value="1"/>
</dbReference>
<gene>
    <name evidence="3" type="ORF">QYE76_039507</name>
</gene>
<evidence type="ECO:0000313" key="3">
    <source>
        <dbReference type="EMBL" id="KAK1678659.1"/>
    </source>
</evidence>
<proteinExistence type="predicted"/>
<dbReference type="Proteomes" id="UP001231189">
    <property type="component" value="Unassembled WGS sequence"/>
</dbReference>
<dbReference type="InterPro" id="IPR005162">
    <property type="entry name" value="Retrotrans_gag_dom"/>
</dbReference>